<protein>
    <submittedName>
        <fullName evidence="2">Uncharacterized protein</fullName>
    </submittedName>
</protein>
<geneLocation type="plasmid" evidence="2 3">
    <name>unnamed3</name>
</geneLocation>
<sequence length="541" mass="59347">MPAGLDTFAKVRALHDRTTSPGEKAAAAGRMEALARSAGMTVAEAVSKLDEAASRPASGMDWAAFTEAFRRADAAGKAADAPEAPSRRRGLPIYDPNKVEPWRDVAEHCLQLDWIIPKAHGGRFLTKDERDRLKVIARHHGSVTNGTADWIETVLARCDEARKSWRDRGKGGVRPDRKATESDIEKAAELVAAAKRREASRLDTPEPEPEQEPQARTAADAFSAFFNSPEMRAAAAQRETKRQARAAAAIDKHGSEEAVFADTPREAALRAACAHLVEARPGSDCEGWYRLAGWDGMDGRDKLPVSVREAVRQGWPLPGTVAEAWAEHEAAEELDGERHACCRGEYHAHLWVEARRWILEEMLDSLPARSMRDLRARLAWMQYVLDLGFSRPVEKDQACLDALRGDVDRMGERIRAAEHGADLRSPDPEGSPPVQTGHCEPGLKSQPQQDNPDLDGATDAVLRPSRETSPGCEAGPDQLKSQPLQSGQDQGISRPAYPSRRTNIEKRRDVLDLLGSGLSDREIARRAGVSAQTVGNIRRTP</sequence>
<dbReference type="Gene3D" id="1.10.10.10">
    <property type="entry name" value="Winged helix-like DNA-binding domain superfamily/Winged helix DNA-binding domain"/>
    <property type="match status" value="1"/>
</dbReference>
<accession>A0A2R4WXC8</accession>
<dbReference type="AlphaFoldDB" id="A0A2R4WXC8"/>
<feature type="compositionally biased region" description="Basic and acidic residues" evidence="1">
    <location>
        <begin position="417"/>
        <end position="427"/>
    </location>
</feature>
<dbReference type="InterPro" id="IPR036388">
    <property type="entry name" value="WH-like_DNA-bd_sf"/>
</dbReference>
<keyword evidence="3" id="KW-1185">Reference proteome</keyword>
<dbReference type="OrthoDB" id="189843at2"/>
<organism evidence="2 3">
    <name type="scientific">Methylobacterium currus</name>
    <dbReference type="NCBI Taxonomy" id="2051553"/>
    <lineage>
        <taxon>Bacteria</taxon>
        <taxon>Pseudomonadati</taxon>
        <taxon>Pseudomonadota</taxon>
        <taxon>Alphaproteobacteria</taxon>
        <taxon>Hyphomicrobiales</taxon>
        <taxon>Methylobacteriaceae</taxon>
        <taxon>Methylobacterium</taxon>
    </lineage>
</organism>
<proteinExistence type="predicted"/>
<feature type="compositionally biased region" description="Basic and acidic residues" evidence="1">
    <location>
        <begin position="195"/>
        <end position="204"/>
    </location>
</feature>
<evidence type="ECO:0000313" key="2">
    <source>
        <dbReference type="EMBL" id="AWB26199.1"/>
    </source>
</evidence>
<gene>
    <name evidence="2" type="ORF">DA075_35615</name>
</gene>
<feature type="region of interest" description="Disordered" evidence="1">
    <location>
        <begin position="195"/>
        <end position="216"/>
    </location>
</feature>
<dbReference type="KEGG" id="mee:DA075_35615"/>
<feature type="region of interest" description="Disordered" evidence="1">
    <location>
        <begin position="417"/>
        <end position="507"/>
    </location>
</feature>
<evidence type="ECO:0000313" key="3">
    <source>
        <dbReference type="Proteomes" id="UP000244755"/>
    </source>
</evidence>
<dbReference type="RefSeq" id="WP_099957729.1">
    <property type="nucleotide sequence ID" value="NZ_CP028847.1"/>
</dbReference>
<evidence type="ECO:0000256" key="1">
    <source>
        <dbReference type="SAM" id="MobiDB-lite"/>
    </source>
</evidence>
<feature type="region of interest" description="Disordered" evidence="1">
    <location>
        <begin position="165"/>
        <end position="184"/>
    </location>
</feature>
<dbReference type="Proteomes" id="UP000244755">
    <property type="component" value="Plasmid unnamed3"/>
</dbReference>
<name>A0A2R4WXC8_9HYPH</name>
<reference evidence="2 3" key="1">
    <citation type="submission" date="2018-04" db="EMBL/GenBank/DDBJ databases">
        <title>Methylobacterium sp. PR1016A genome.</title>
        <authorList>
            <person name="Park W."/>
        </authorList>
    </citation>
    <scope>NUCLEOTIDE SEQUENCE [LARGE SCALE GENOMIC DNA]</scope>
    <source>
        <strain evidence="2 3">PR1016A</strain>
        <plasmid evidence="2 3">unnamed3</plasmid>
    </source>
</reference>
<feature type="compositionally biased region" description="Polar residues" evidence="1">
    <location>
        <begin position="479"/>
        <end position="491"/>
    </location>
</feature>
<keyword evidence="2" id="KW-0614">Plasmid</keyword>
<dbReference type="EMBL" id="CP028847">
    <property type="protein sequence ID" value="AWB26199.1"/>
    <property type="molecule type" value="Genomic_DNA"/>
</dbReference>